<evidence type="ECO:0000256" key="3">
    <source>
        <dbReference type="ARBA" id="ARBA00022801"/>
    </source>
</evidence>
<dbReference type="GO" id="GO:0016811">
    <property type="term" value="F:hydrolase activity, acting on carbon-nitrogen (but not peptide) bonds, in linear amides"/>
    <property type="evidence" value="ECO:0007669"/>
    <property type="project" value="TreeGrafter"/>
</dbReference>
<gene>
    <name evidence="5" type="ORF">SDC9_55285</name>
</gene>
<keyword evidence="4" id="KW-0862">Zinc</keyword>
<evidence type="ECO:0000256" key="4">
    <source>
        <dbReference type="ARBA" id="ARBA00022833"/>
    </source>
</evidence>
<dbReference type="EMBL" id="VSSQ01001513">
    <property type="protein sequence ID" value="MPM08969.1"/>
    <property type="molecule type" value="Genomic_DNA"/>
</dbReference>
<dbReference type="Pfam" id="PF02633">
    <property type="entry name" value="Creatininase"/>
    <property type="match status" value="1"/>
</dbReference>
<dbReference type="AlphaFoldDB" id="A0A644WYS8"/>
<dbReference type="Gene3D" id="3.40.50.10310">
    <property type="entry name" value="Creatininase"/>
    <property type="match status" value="1"/>
</dbReference>
<comment type="cofactor">
    <cofactor evidence="1">
        <name>Zn(2+)</name>
        <dbReference type="ChEBI" id="CHEBI:29105"/>
    </cofactor>
</comment>
<protein>
    <recommendedName>
        <fullName evidence="6">Creatinine amidohydrolase</fullName>
    </recommendedName>
</protein>
<proteinExistence type="predicted"/>
<dbReference type="PANTHER" id="PTHR35005">
    <property type="entry name" value="3-DEHYDRO-SCYLLO-INOSOSE HYDROLASE"/>
    <property type="match status" value="1"/>
</dbReference>
<reference evidence="5" key="1">
    <citation type="submission" date="2019-08" db="EMBL/GenBank/DDBJ databases">
        <authorList>
            <person name="Kucharzyk K."/>
            <person name="Murdoch R.W."/>
            <person name="Higgins S."/>
            <person name="Loffler F."/>
        </authorList>
    </citation>
    <scope>NUCLEOTIDE SEQUENCE</scope>
</reference>
<dbReference type="SUPFAM" id="SSF102215">
    <property type="entry name" value="Creatininase"/>
    <property type="match status" value="1"/>
</dbReference>
<keyword evidence="3" id="KW-0378">Hydrolase</keyword>
<evidence type="ECO:0008006" key="6">
    <source>
        <dbReference type="Google" id="ProtNLM"/>
    </source>
</evidence>
<evidence type="ECO:0000256" key="2">
    <source>
        <dbReference type="ARBA" id="ARBA00022723"/>
    </source>
</evidence>
<organism evidence="5">
    <name type="scientific">bioreactor metagenome</name>
    <dbReference type="NCBI Taxonomy" id="1076179"/>
    <lineage>
        <taxon>unclassified sequences</taxon>
        <taxon>metagenomes</taxon>
        <taxon>ecological metagenomes</taxon>
    </lineage>
</organism>
<dbReference type="PANTHER" id="PTHR35005:SF1">
    <property type="entry name" value="2-AMINO-5-FORMYLAMINO-6-RIBOSYLAMINOPYRIMIDIN-4(3H)-ONE 5'-MONOPHOSPHATE DEFORMYLASE"/>
    <property type="match status" value="1"/>
</dbReference>
<keyword evidence="2" id="KW-0479">Metal-binding</keyword>
<accession>A0A644WYS8</accession>
<sequence>MRYEYMFPDQIRKSIDENTPVVMALGVIEYHAEHLCTGVDTLVVQGALEMLEKEMEVIILPPFWFGAGSYAVSGPERKGGMHIDSGVLNTFARQLFYNLLRIGFRNINLFYHHQSENFASGMPNDLAFRLAAKQEIFAFLDREKGDGWWGEDKASANYYAEHDAGTDPFSWIRVEPFMSAEAQAQWPIDHAGEQETSLMMAFAPEGVDMKRFDDKYWYAQHAPKANMEYANKAKAFILTDLKKRLSK</sequence>
<dbReference type="InterPro" id="IPR003785">
    <property type="entry name" value="Creatininase/forma_Hydrolase"/>
</dbReference>
<dbReference type="GO" id="GO:0009231">
    <property type="term" value="P:riboflavin biosynthetic process"/>
    <property type="evidence" value="ECO:0007669"/>
    <property type="project" value="TreeGrafter"/>
</dbReference>
<evidence type="ECO:0000256" key="1">
    <source>
        <dbReference type="ARBA" id="ARBA00001947"/>
    </source>
</evidence>
<name>A0A644WYS8_9ZZZZ</name>
<dbReference type="GO" id="GO:0046872">
    <property type="term" value="F:metal ion binding"/>
    <property type="evidence" value="ECO:0007669"/>
    <property type="project" value="UniProtKB-KW"/>
</dbReference>
<comment type="caution">
    <text evidence="5">The sequence shown here is derived from an EMBL/GenBank/DDBJ whole genome shotgun (WGS) entry which is preliminary data.</text>
</comment>
<evidence type="ECO:0000313" key="5">
    <source>
        <dbReference type="EMBL" id="MPM08969.1"/>
    </source>
</evidence>
<dbReference type="InterPro" id="IPR024087">
    <property type="entry name" value="Creatininase-like_sf"/>
</dbReference>